<evidence type="ECO:0000313" key="1">
    <source>
        <dbReference type="EMBL" id="QDG51201.1"/>
    </source>
</evidence>
<reference evidence="1 2" key="1">
    <citation type="submission" date="2019-06" db="EMBL/GenBank/DDBJ databases">
        <title>Persicimonas caeni gen. nov., sp. nov., a predatory bacterium isolated from solar saltern.</title>
        <authorList>
            <person name="Wang S."/>
        </authorList>
    </citation>
    <scope>NUCLEOTIDE SEQUENCE [LARGE SCALE GENOMIC DNA]</scope>
    <source>
        <strain evidence="1 2">YN101</strain>
    </source>
</reference>
<evidence type="ECO:0008006" key="3">
    <source>
        <dbReference type="Google" id="ProtNLM"/>
    </source>
</evidence>
<name>A0A4Y6PSA8_PERCE</name>
<dbReference type="OrthoDB" id="5514575at2"/>
<gene>
    <name evidence="1" type="ORF">FIV42_10755</name>
</gene>
<dbReference type="RefSeq" id="WP_141197686.1">
    <property type="nucleotide sequence ID" value="NZ_CP041186.1"/>
</dbReference>
<accession>A0A5B8Y3F5</accession>
<sequence length="100" mass="10641">MLGEDAKRNQMMGALEEHAQIKAALVVDRAGSVRARVGRARALKATAGATEPMVATGLDAKENVYLVGAGKDFLIVIFDDGVDFDAIKRDVDALIADLEL</sequence>
<organism evidence="1 2">
    <name type="scientific">Persicimonas caeni</name>
    <dbReference type="NCBI Taxonomy" id="2292766"/>
    <lineage>
        <taxon>Bacteria</taxon>
        <taxon>Deltaproteobacteria</taxon>
        <taxon>Bradymonadales</taxon>
        <taxon>Bradymonadaceae</taxon>
        <taxon>Persicimonas</taxon>
    </lineage>
</organism>
<protein>
    <recommendedName>
        <fullName evidence="3">Roadblock/LC7 domain-containing protein</fullName>
    </recommendedName>
</protein>
<proteinExistence type="predicted"/>
<dbReference type="AlphaFoldDB" id="A0A4Y6PSA8"/>
<keyword evidence="2" id="KW-1185">Reference proteome</keyword>
<evidence type="ECO:0000313" key="2">
    <source>
        <dbReference type="Proteomes" id="UP000315995"/>
    </source>
</evidence>
<accession>A0A4Y6PSA8</accession>
<dbReference type="EMBL" id="CP041186">
    <property type="protein sequence ID" value="QDG51201.1"/>
    <property type="molecule type" value="Genomic_DNA"/>
</dbReference>
<dbReference type="Proteomes" id="UP000315995">
    <property type="component" value="Chromosome"/>
</dbReference>